<evidence type="ECO:0000256" key="2">
    <source>
        <dbReference type="ARBA" id="ARBA00022722"/>
    </source>
</evidence>
<evidence type="ECO:0000259" key="4">
    <source>
        <dbReference type="Pfam" id="PF03372"/>
    </source>
</evidence>
<accession>A0A4S3ZPJ0</accession>
<dbReference type="Gene3D" id="3.60.10.10">
    <property type="entry name" value="Endonuclease/exonuclease/phosphatase"/>
    <property type="match status" value="1"/>
</dbReference>
<keyword evidence="6" id="KW-1185">Reference proteome</keyword>
<comment type="similarity">
    <text evidence="1">Belongs to the DNase I family.</text>
</comment>
<dbReference type="EMBL" id="SSNZ01000012">
    <property type="protein sequence ID" value="THF47413.1"/>
    <property type="molecule type" value="Genomic_DNA"/>
</dbReference>
<evidence type="ECO:0000256" key="1">
    <source>
        <dbReference type="ARBA" id="ARBA00007359"/>
    </source>
</evidence>
<dbReference type="AlphaFoldDB" id="A0A4S3ZPJ0"/>
<name>A0A4S3ZPJ0_9FLAO</name>
<feature type="domain" description="Endonuclease/exonuclease/phosphatase" evidence="4">
    <location>
        <begin position="23"/>
        <end position="256"/>
    </location>
</feature>
<dbReference type="PANTHER" id="PTHR11371">
    <property type="entry name" value="DEOXYRIBONUCLEASE"/>
    <property type="match status" value="1"/>
</dbReference>
<evidence type="ECO:0000313" key="6">
    <source>
        <dbReference type="Proteomes" id="UP000307507"/>
    </source>
</evidence>
<organism evidence="5 6">
    <name type="scientific">Flavobacterium supellecticarium</name>
    <dbReference type="NCBI Taxonomy" id="2565924"/>
    <lineage>
        <taxon>Bacteria</taxon>
        <taxon>Pseudomonadati</taxon>
        <taxon>Bacteroidota</taxon>
        <taxon>Flavobacteriia</taxon>
        <taxon>Flavobacteriales</taxon>
        <taxon>Flavobacteriaceae</taxon>
        <taxon>Flavobacterium</taxon>
    </lineage>
</organism>
<protein>
    <submittedName>
        <fullName evidence="5">Endonuclease</fullName>
    </submittedName>
</protein>
<dbReference type="PANTHER" id="PTHR11371:SF31">
    <property type="entry name" value="EXTRACELLULAR NUCLEASE"/>
    <property type="match status" value="1"/>
</dbReference>
<evidence type="ECO:0000256" key="3">
    <source>
        <dbReference type="ARBA" id="ARBA00022801"/>
    </source>
</evidence>
<dbReference type="GO" id="GO:0006308">
    <property type="term" value="P:DNA catabolic process"/>
    <property type="evidence" value="ECO:0007669"/>
    <property type="project" value="InterPro"/>
</dbReference>
<dbReference type="Pfam" id="PF03372">
    <property type="entry name" value="Exo_endo_phos"/>
    <property type="match status" value="1"/>
</dbReference>
<dbReference type="CDD" id="cd10283">
    <property type="entry name" value="MnuA_DNase1-like"/>
    <property type="match status" value="1"/>
</dbReference>
<dbReference type="InterPro" id="IPR036691">
    <property type="entry name" value="Endo/exonu/phosph_ase_sf"/>
</dbReference>
<evidence type="ECO:0000313" key="5">
    <source>
        <dbReference type="EMBL" id="THF47413.1"/>
    </source>
</evidence>
<dbReference type="InterPro" id="IPR005135">
    <property type="entry name" value="Endo/exonuclease/phosphatase"/>
</dbReference>
<dbReference type="GO" id="GO:0004536">
    <property type="term" value="F:DNA nuclease activity"/>
    <property type="evidence" value="ECO:0007669"/>
    <property type="project" value="InterPro"/>
</dbReference>
<dbReference type="RefSeq" id="WP_136404402.1">
    <property type="nucleotide sequence ID" value="NZ_SSNZ01000012.1"/>
</dbReference>
<dbReference type="OrthoDB" id="5500612at2"/>
<dbReference type="Proteomes" id="UP000307507">
    <property type="component" value="Unassembled WGS sequence"/>
</dbReference>
<keyword evidence="3" id="KW-0378">Hydrolase</keyword>
<dbReference type="SUPFAM" id="SSF56219">
    <property type="entry name" value="DNase I-like"/>
    <property type="match status" value="1"/>
</dbReference>
<dbReference type="GO" id="GO:0016787">
    <property type="term" value="F:hydrolase activity"/>
    <property type="evidence" value="ECO:0007669"/>
    <property type="project" value="UniProtKB-KW"/>
</dbReference>
<reference evidence="5 6" key="1">
    <citation type="submission" date="2019-04" db="EMBL/GenBank/DDBJ databases">
        <title>Flavobacterium sp. nov. isolated from construction timber.</title>
        <authorList>
            <person name="Lin S.-Y."/>
            <person name="Chang C.-T."/>
            <person name="Young C.-C."/>
        </authorList>
    </citation>
    <scope>NUCLEOTIDE SEQUENCE [LARGE SCALE GENOMIC DNA]</scope>
    <source>
        <strain evidence="5 6">CC-CTC003</strain>
    </source>
</reference>
<keyword evidence="2" id="KW-0540">Nuclease</keyword>
<keyword evidence="5" id="KW-0255">Endonuclease</keyword>
<dbReference type="GO" id="GO:0004519">
    <property type="term" value="F:endonuclease activity"/>
    <property type="evidence" value="ECO:0007669"/>
    <property type="project" value="UniProtKB-KW"/>
</dbReference>
<sequence length="266" mass="30493">MRHSVFFFILLYSCLVSAQIKFCSWNLSDFGKRKQPETIAFIANTVKEYDVVAIQEVVAGFGGAQAVARLATALNRTGDKWDYTVSAPTTGSSYKTERYAFLWKTARIRKVKAELDPVFQLEIDREPYYGTFSYKGKLFTVVNFHAITKSRQPETEIKHFKKIPLRLSEHNLVFAGDFNCPESHTVFNPLKGMGFQPVFRNQKTSLRQRCIAQDCLASEFDNIFYNAKKIKLLNKKAHLFYTKFESLALARKVSDHIPIGCTFLLL</sequence>
<proteinExistence type="inferred from homology"/>
<comment type="caution">
    <text evidence="5">The sequence shown here is derived from an EMBL/GenBank/DDBJ whole genome shotgun (WGS) entry which is preliminary data.</text>
</comment>
<dbReference type="InterPro" id="IPR016202">
    <property type="entry name" value="DNase_I"/>
</dbReference>
<gene>
    <name evidence="5" type="ORF">E6C50_16770</name>
</gene>
<dbReference type="SMART" id="SM00476">
    <property type="entry name" value="DNaseIc"/>
    <property type="match status" value="1"/>
</dbReference>